<dbReference type="Proteomes" id="UP000826212">
    <property type="component" value="Chromosome"/>
</dbReference>
<organism evidence="1 2">
    <name type="scientific">Halosquirtibacter laminarini</name>
    <dbReference type="NCBI Taxonomy" id="3374600"/>
    <lineage>
        <taxon>Bacteria</taxon>
        <taxon>Pseudomonadati</taxon>
        <taxon>Bacteroidota</taxon>
        <taxon>Bacteroidia</taxon>
        <taxon>Marinilabiliales</taxon>
        <taxon>Prolixibacteraceae</taxon>
        <taxon>Halosquirtibacter</taxon>
    </lineage>
</organism>
<accession>A0AC61NDT5</accession>
<sequence>MMEKEIQDQLIEQQKAFVQKFFIDEIGRLQQEKFTFFSFILMGQAIETLGAFLDKKPMKATGQSAKRFSKGLNWLLGDRYKIINKDHWLFLKFRNQLTHSFIPSNELLLISETQLEEGVNHLGLYEGKRVLVAEQMYKDLTKGCHKLFWMLDKGRITPTRVGTINQL</sequence>
<protein>
    <submittedName>
        <fullName evidence="1">Uncharacterized protein</fullName>
    </submittedName>
</protein>
<reference evidence="1" key="1">
    <citation type="submission" date="2021-08" db="EMBL/GenBank/DDBJ databases">
        <title>Novel anaerobic bacterium isolated from sea squirt in East Sea, Republic of Korea.</title>
        <authorList>
            <person name="Nguyen T.H."/>
            <person name="Li Z."/>
            <person name="Lee Y.-J."/>
            <person name="Ko J."/>
            <person name="Kim S.-G."/>
        </authorList>
    </citation>
    <scope>NUCLEOTIDE SEQUENCE</scope>
    <source>
        <strain evidence="1">KCTC 25031</strain>
    </source>
</reference>
<evidence type="ECO:0000313" key="2">
    <source>
        <dbReference type="Proteomes" id="UP000826212"/>
    </source>
</evidence>
<name>A0AC61NDT5_9BACT</name>
<keyword evidence="2" id="KW-1185">Reference proteome</keyword>
<dbReference type="EMBL" id="CP081303">
    <property type="protein sequence ID" value="QZE13679.1"/>
    <property type="molecule type" value="Genomic_DNA"/>
</dbReference>
<evidence type="ECO:0000313" key="1">
    <source>
        <dbReference type="EMBL" id="QZE13679.1"/>
    </source>
</evidence>
<gene>
    <name evidence="1" type="ORF">K4L44_14065</name>
</gene>
<proteinExistence type="predicted"/>